<comment type="caution">
    <text evidence="2">The sequence shown here is derived from an EMBL/GenBank/DDBJ whole genome shotgun (WGS) entry which is preliminary data.</text>
</comment>
<feature type="region of interest" description="Disordered" evidence="1">
    <location>
        <begin position="142"/>
        <end position="230"/>
    </location>
</feature>
<accession>A0A1Y2HY39</accession>
<feature type="compositionally biased region" description="Polar residues" evidence="1">
    <location>
        <begin position="176"/>
        <end position="209"/>
    </location>
</feature>
<organism evidence="2 3">
    <name type="scientific">Catenaria anguillulae PL171</name>
    <dbReference type="NCBI Taxonomy" id="765915"/>
    <lineage>
        <taxon>Eukaryota</taxon>
        <taxon>Fungi</taxon>
        <taxon>Fungi incertae sedis</taxon>
        <taxon>Blastocladiomycota</taxon>
        <taxon>Blastocladiomycetes</taxon>
        <taxon>Blastocladiales</taxon>
        <taxon>Catenariaceae</taxon>
        <taxon>Catenaria</taxon>
    </lineage>
</organism>
<dbReference type="Proteomes" id="UP000193411">
    <property type="component" value="Unassembled WGS sequence"/>
</dbReference>
<feature type="compositionally biased region" description="Polar residues" evidence="1">
    <location>
        <begin position="1"/>
        <end position="19"/>
    </location>
</feature>
<protein>
    <submittedName>
        <fullName evidence="2">Uncharacterized protein</fullName>
    </submittedName>
</protein>
<feature type="region of interest" description="Disordered" evidence="1">
    <location>
        <begin position="299"/>
        <end position="329"/>
    </location>
</feature>
<evidence type="ECO:0000313" key="2">
    <source>
        <dbReference type="EMBL" id="ORZ38663.1"/>
    </source>
</evidence>
<keyword evidence="3" id="KW-1185">Reference proteome</keyword>
<evidence type="ECO:0000256" key="1">
    <source>
        <dbReference type="SAM" id="MobiDB-lite"/>
    </source>
</evidence>
<evidence type="ECO:0000313" key="3">
    <source>
        <dbReference type="Proteomes" id="UP000193411"/>
    </source>
</evidence>
<sequence>MPTSTAHMSATRASGTPMEQKQRVVVLLPSTVDLARLDFIQVTDAACHALGQNVDLSDLVLTIAQTPLVTVRDSAVLGKVRHECSKCGQRQESVTAEEEKAVQADVDAGAASVAVEPPTSEVHLAEESVPVVRGTVANAEIPTLAEPVPPGVKEAKKTQASPTNKSSDITFDSVLSRLSTQQAPVPSTRQDAKASTQSKPKSPNSSLSHSHVKLQLATSSKPTQIPPVPPSTLAYLDPRSPIGSTTKAINPTSCLLFPADQSNLVANVAQEEEQKLKEMEELDPVDVNYFLRLLQGSADPAASGNAGPKNKKNDKAAQPEEDVFSVASGGTGMDVVDKLRFKFMEALGEDSDDDGGFGPSDDDDLSM</sequence>
<dbReference type="AlphaFoldDB" id="A0A1Y2HY39"/>
<name>A0A1Y2HY39_9FUNG</name>
<gene>
    <name evidence="2" type="ORF">BCR44DRAFT_1296592</name>
</gene>
<feature type="region of interest" description="Disordered" evidence="1">
    <location>
        <begin position="348"/>
        <end position="367"/>
    </location>
</feature>
<proteinExistence type="predicted"/>
<feature type="region of interest" description="Disordered" evidence="1">
    <location>
        <begin position="1"/>
        <end position="20"/>
    </location>
</feature>
<reference evidence="2 3" key="1">
    <citation type="submission" date="2016-07" db="EMBL/GenBank/DDBJ databases">
        <title>Pervasive Adenine N6-methylation of Active Genes in Fungi.</title>
        <authorList>
            <consortium name="DOE Joint Genome Institute"/>
            <person name="Mondo S.J."/>
            <person name="Dannebaum R.O."/>
            <person name="Kuo R.C."/>
            <person name="Labutti K."/>
            <person name="Haridas S."/>
            <person name="Kuo A."/>
            <person name="Salamov A."/>
            <person name="Ahrendt S.R."/>
            <person name="Lipzen A."/>
            <person name="Sullivan W."/>
            <person name="Andreopoulos W.B."/>
            <person name="Clum A."/>
            <person name="Lindquist E."/>
            <person name="Daum C."/>
            <person name="Ramamoorthy G.K."/>
            <person name="Gryganskyi A."/>
            <person name="Culley D."/>
            <person name="Magnuson J.K."/>
            <person name="James T.Y."/>
            <person name="O'Malley M.A."/>
            <person name="Stajich J.E."/>
            <person name="Spatafora J.W."/>
            <person name="Visel A."/>
            <person name="Grigoriev I.V."/>
        </authorList>
    </citation>
    <scope>NUCLEOTIDE SEQUENCE [LARGE SCALE GENOMIC DNA]</scope>
    <source>
        <strain evidence="2 3">PL171</strain>
    </source>
</reference>
<feature type="compositionally biased region" description="Polar residues" evidence="1">
    <location>
        <begin position="158"/>
        <end position="170"/>
    </location>
</feature>
<dbReference type="EMBL" id="MCFL01000008">
    <property type="protein sequence ID" value="ORZ38663.1"/>
    <property type="molecule type" value="Genomic_DNA"/>
</dbReference>